<evidence type="ECO:0000313" key="10">
    <source>
        <dbReference type="Proteomes" id="UP001596405"/>
    </source>
</evidence>
<evidence type="ECO:0000256" key="2">
    <source>
        <dbReference type="ARBA" id="ARBA00012438"/>
    </source>
</evidence>
<dbReference type="InterPro" id="IPR004358">
    <property type="entry name" value="Sig_transdc_His_kin-like_C"/>
</dbReference>
<dbReference type="SMART" id="SM00387">
    <property type="entry name" value="HATPase_c"/>
    <property type="match status" value="1"/>
</dbReference>
<feature type="repeat" description="TPR" evidence="4">
    <location>
        <begin position="158"/>
        <end position="191"/>
    </location>
</feature>
<feature type="transmembrane region" description="Helical" evidence="6">
    <location>
        <begin position="355"/>
        <end position="376"/>
    </location>
</feature>
<proteinExistence type="predicted"/>
<dbReference type="Gene3D" id="1.25.40.10">
    <property type="entry name" value="Tetratricopeptide repeat domain"/>
    <property type="match status" value="1"/>
</dbReference>
<sequence length="665" mass="74288">MRLLLLFIFLYPFASLAQQSQIDSLSAALSKSSSDSAKVILHCALSKQYALSDVPKATQHAKAAEKVATKINSLSGLATALNQQGHLHLVLGEFDKSLALFYRALTLGLKAKDTTQLLVTYTKLGVLNKKTKDQKRALENYAIAENLAKKAKDNLALSKVYNNIGSLHADNTEYKKALKYFYKSAEIPNALSDKQSYAITLQNIGEMYIKLNQPATAREYLFKAAKLDAEVQNKMNMPVTFGTLAQSYLAEQNYKEALVYALKSMDIATQTGSSKKISASAKLLQSIYEEQQNFTQAYKYQSLYLEHQDKLDAESQNRAAAEITARYENDKRDLETQKLRAEKESQLVKIEHQRVVLGLCITFLVLAFMVLVELVLRRKHLKAANNELKNVSHQLKNQNEEIIRQKEEIQLQAIALQKQNELLEKHNHFKSKVFSIVSHDLRSPFTTIQGVLQLGQGNLMSEQDMKRIFGLLSKDVDVVLEMLNNILVWSGNQMEEDALQIKPISAFDLVEDCLQLVTDKAEQKNILFENQIEQNAAVLADRERLAFVFRNLLMNAVKFSYPGDKVTLKAQEENGALVIKVSDTGKGISERNLAKLFTKVRFTTLGTSQEVGTGLGLMLCKELLESMGGTISVESVEGKGTTFSVVLPKAALMVAHKEDSELACA</sequence>
<keyword evidence="6" id="KW-0812">Transmembrane</keyword>
<dbReference type="Pfam" id="PF13424">
    <property type="entry name" value="TPR_12"/>
    <property type="match status" value="1"/>
</dbReference>
<keyword evidence="7" id="KW-0732">Signal</keyword>
<dbReference type="SUPFAM" id="SSF55874">
    <property type="entry name" value="ATPase domain of HSP90 chaperone/DNA topoisomerase II/histidine kinase"/>
    <property type="match status" value="1"/>
</dbReference>
<dbReference type="EC" id="2.7.13.3" evidence="2"/>
<dbReference type="PANTHER" id="PTHR43547:SF2">
    <property type="entry name" value="HYBRID SIGNAL TRANSDUCTION HISTIDINE KINASE C"/>
    <property type="match status" value="1"/>
</dbReference>
<dbReference type="EMBL" id="JBHSYQ010000008">
    <property type="protein sequence ID" value="MFC6998901.1"/>
    <property type="molecule type" value="Genomic_DNA"/>
</dbReference>
<dbReference type="Gene3D" id="3.30.565.10">
    <property type="entry name" value="Histidine kinase-like ATPase, C-terminal domain"/>
    <property type="match status" value="1"/>
</dbReference>
<feature type="domain" description="Histidine kinase" evidence="8">
    <location>
        <begin position="436"/>
        <end position="651"/>
    </location>
</feature>
<keyword evidence="4" id="KW-0802">TPR repeat</keyword>
<dbReference type="InterPro" id="IPR036097">
    <property type="entry name" value="HisK_dim/P_sf"/>
</dbReference>
<dbReference type="InterPro" id="IPR011990">
    <property type="entry name" value="TPR-like_helical_dom_sf"/>
</dbReference>
<keyword evidence="6" id="KW-1133">Transmembrane helix</keyword>
<keyword evidence="9" id="KW-0067">ATP-binding</keyword>
<dbReference type="SUPFAM" id="SSF47384">
    <property type="entry name" value="Homodimeric domain of signal transducing histidine kinase"/>
    <property type="match status" value="1"/>
</dbReference>
<dbReference type="CDD" id="cd00082">
    <property type="entry name" value="HisKA"/>
    <property type="match status" value="1"/>
</dbReference>
<feature type="coiled-coil region" evidence="5">
    <location>
        <begin position="378"/>
        <end position="426"/>
    </location>
</feature>
<gene>
    <name evidence="9" type="ORF">ACFQHR_14785</name>
</gene>
<comment type="caution">
    <text evidence="9">The sequence shown here is derived from an EMBL/GenBank/DDBJ whole genome shotgun (WGS) entry which is preliminary data.</text>
</comment>
<evidence type="ECO:0000256" key="1">
    <source>
        <dbReference type="ARBA" id="ARBA00000085"/>
    </source>
</evidence>
<dbReference type="PROSITE" id="PS50109">
    <property type="entry name" value="HIS_KIN"/>
    <property type="match status" value="1"/>
</dbReference>
<dbReference type="SMART" id="SM00028">
    <property type="entry name" value="TPR"/>
    <property type="match status" value="5"/>
</dbReference>
<evidence type="ECO:0000259" key="8">
    <source>
        <dbReference type="PROSITE" id="PS50109"/>
    </source>
</evidence>
<dbReference type="PRINTS" id="PR00344">
    <property type="entry name" value="BCTRLSENSOR"/>
</dbReference>
<dbReference type="SMART" id="SM00388">
    <property type="entry name" value="HisKA"/>
    <property type="match status" value="1"/>
</dbReference>
<organism evidence="9 10">
    <name type="scientific">Rufibacter roseus</name>
    <dbReference type="NCBI Taxonomy" id="1567108"/>
    <lineage>
        <taxon>Bacteria</taxon>
        <taxon>Pseudomonadati</taxon>
        <taxon>Bacteroidota</taxon>
        <taxon>Cytophagia</taxon>
        <taxon>Cytophagales</taxon>
        <taxon>Hymenobacteraceae</taxon>
        <taxon>Rufibacter</taxon>
    </lineage>
</organism>
<dbReference type="InterPro" id="IPR036890">
    <property type="entry name" value="HATPase_C_sf"/>
</dbReference>
<keyword evidence="9" id="KW-0547">Nucleotide-binding</keyword>
<name>A0ABW2DM35_9BACT</name>
<dbReference type="RefSeq" id="WP_066623916.1">
    <property type="nucleotide sequence ID" value="NZ_JBHSYQ010000008.1"/>
</dbReference>
<evidence type="ECO:0000256" key="5">
    <source>
        <dbReference type="SAM" id="Coils"/>
    </source>
</evidence>
<dbReference type="InterPro" id="IPR005467">
    <property type="entry name" value="His_kinase_dom"/>
</dbReference>
<protein>
    <recommendedName>
        <fullName evidence="2">histidine kinase</fullName>
        <ecNumber evidence="2">2.7.13.3</ecNumber>
    </recommendedName>
</protein>
<feature type="chain" id="PRO_5046281713" description="histidine kinase" evidence="7">
    <location>
        <begin position="18"/>
        <end position="665"/>
    </location>
</feature>
<dbReference type="Proteomes" id="UP001596405">
    <property type="component" value="Unassembled WGS sequence"/>
</dbReference>
<dbReference type="PROSITE" id="PS50005">
    <property type="entry name" value="TPR"/>
    <property type="match status" value="2"/>
</dbReference>
<dbReference type="PANTHER" id="PTHR43547">
    <property type="entry name" value="TWO-COMPONENT HISTIDINE KINASE"/>
    <property type="match status" value="1"/>
</dbReference>
<dbReference type="InterPro" id="IPR003661">
    <property type="entry name" value="HisK_dim/P_dom"/>
</dbReference>
<comment type="catalytic activity">
    <reaction evidence="1">
        <text>ATP + protein L-histidine = ADP + protein N-phospho-L-histidine.</text>
        <dbReference type="EC" id="2.7.13.3"/>
    </reaction>
</comment>
<accession>A0ABW2DM35</accession>
<feature type="repeat" description="TPR" evidence="4">
    <location>
        <begin position="78"/>
        <end position="111"/>
    </location>
</feature>
<dbReference type="Gene3D" id="1.10.287.130">
    <property type="match status" value="1"/>
</dbReference>
<evidence type="ECO:0000256" key="3">
    <source>
        <dbReference type="ARBA" id="ARBA00022553"/>
    </source>
</evidence>
<dbReference type="SUPFAM" id="SSF48452">
    <property type="entry name" value="TPR-like"/>
    <property type="match status" value="1"/>
</dbReference>
<keyword evidence="6" id="KW-0472">Membrane</keyword>
<feature type="signal peptide" evidence="7">
    <location>
        <begin position="1"/>
        <end position="17"/>
    </location>
</feature>
<evidence type="ECO:0000313" key="9">
    <source>
        <dbReference type="EMBL" id="MFC6998901.1"/>
    </source>
</evidence>
<keyword evidence="5" id="KW-0175">Coiled coil</keyword>
<dbReference type="Pfam" id="PF02518">
    <property type="entry name" value="HATPase_c"/>
    <property type="match status" value="1"/>
</dbReference>
<keyword evidence="10" id="KW-1185">Reference proteome</keyword>
<reference evidence="10" key="1">
    <citation type="journal article" date="2019" name="Int. J. Syst. Evol. Microbiol.">
        <title>The Global Catalogue of Microorganisms (GCM) 10K type strain sequencing project: providing services to taxonomists for standard genome sequencing and annotation.</title>
        <authorList>
            <consortium name="The Broad Institute Genomics Platform"/>
            <consortium name="The Broad Institute Genome Sequencing Center for Infectious Disease"/>
            <person name="Wu L."/>
            <person name="Ma J."/>
        </authorList>
    </citation>
    <scope>NUCLEOTIDE SEQUENCE [LARGE SCALE GENOMIC DNA]</scope>
    <source>
        <strain evidence="10">CGMCC 4.7393</strain>
    </source>
</reference>
<dbReference type="InterPro" id="IPR003594">
    <property type="entry name" value="HATPase_dom"/>
</dbReference>
<evidence type="ECO:0000256" key="6">
    <source>
        <dbReference type="SAM" id="Phobius"/>
    </source>
</evidence>
<feature type="coiled-coil region" evidence="5">
    <location>
        <begin position="324"/>
        <end position="351"/>
    </location>
</feature>
<dbReference type="GO" id="GO:0005524">
    <property type="term" value="F:ATP binding"/>
    <property type="evidence" value="ECO:0007669"/>
    <property type="project" value="UniProtKB-KW"/>
</dbReference>
<keyword evidence="3" id="KW-0597">Phosphoprotein</keyword>
<evidence type="ECO:0000256" key="4">
    <source>
        <dbReference type="PROSITE-ProRule" id="PRU00339"/>
    </source>
</evidence>
<dbReference type="InterPro" id="IPR019734">
    <property type="entry name" value="TPR_rpt"/>
</dbReference>
<evidence type="ECO:0000256" key="7">
    <source>
        <dbReference type="SAM" id="SignalP"/>
    </source>
</evidence>